<evidence type="ECO:0000256" key="9">
    <source>
        <dbReference type="ARBA" id="ARBA00023277"/>
    </source>
</evidence>
<evidence type="ECO:0000256" key="3">
    <source>
        <dbReference type="ARBA" id="ARBA00022679"/>
    </source>
</evidence>
<dbReference type="Proteomes" id="UP000054558">
    <property type="component" value="Unassembled WGS sequence"/>
</dbReference>
<dbReference type="InterPro" id="IPR019378">
    <property type="entry name" value="GDP-Fuc_O-FucTrfase"/>
</dbReference>
<dbReference type="GO" id="GO:0016020">
    <property type="term" value="C:membrane"/>
    <property type="evidence" value="ECO:0007669"/>
    <property type="project" value="UniProtKB-SubCell"/>
</dbReference>
<evidence type="ECO:0000256" key="11">
    <source>
        <dbReference type="SAM" id="MobiDB-lite"/>
    </source>
</evidence>
<feature type="region of interest" description="Disordered" evidence="11">
    <location>
        <begin position="596"/>
        <end position="633"/>
    </location>
</feature>
<dbReference type="AlphaFoldDB" id="A0A1Y1IC61"/>
<keyword evidence="4" id="KW-0812">Transmembrane</keyword>
<comment type="similarity">
    <text evidence="2">Belongs to the glycosyltransferase GT106 family.</text>
</comment>
<dbReference type="GO" id="GO:0005737">
    <property type="term" value="C:cytoplasm"/>
    <property type="evidence" value="ECO:0000318"/>
    <property type="project" value="GO_Central"/>
</dbReference>
<evidence type="ECO:0000256" key="7">
    <source>
        <dbReference type="ARBA" id="ARBA00023180"/>
    </source>
</evidence>
<evidence type="ECO:0000256" key="6">
    <source>
        <dbReference type="ARBA" id="ARBA00023136"/>
    </source>
</evidence>
<evidence type="ECO:0000256" key="4">
    <source>
        <dbReference type="ARBA" id="ARBA00022692"/>
    </source>
</evidence>
<sequence>MDSAVLDNGPSSASNTPTRRRIHGFSDKHVDEARASGSLQRAVWSSLAEKSSRQWTHTWENTVFSPEKKLGNVLLTTANHLRSAANHVQDSMGSGGSGYKVGAGVKTAFLLLLLVGVVGVSLYGTKESVEGEWSVGGRRLQAGGGLRRGPELPKPVLRKKSLHARRYLADKLLIPAQDPVPERLKQLAGSKNKALRKILIDGGKGTTNGLDSLTPLNSTCKDGKRLIVDPVLPESNGYLMVQLNGGLNQQRASIANAVAVAWMLNATLVLPSLRENAFWQDNSSFAEIFDVEHFTDVLSDTVRVAFQLPMPLQYIKATKIDPPADASAEYYLKEVLPVLKREQVVTLRPFTDRLSHTDVPPVTQWVRCKANFEALRLAPALEEIGRRIVQRLTLYGPFVTIHLRFEDDILAWSGCRYDVSRKEQQKFKDMRKMLGWSYREELGSPEEKRSEGQCPLTPEEIGRWLRGLGYSSHAQIYLASGKIHNEEESLAKLRTIFPNLRRKENDLMSREEMEVFGGHAFQMAALDFYVAAHSDVFVAPFPSNMADLVVGERVYTRRPGQVLVPEDRKELTRLLDDTDLSEDEFAAQVKALRKTSMSKFGPEGPVYSNPQRPDSVYANPRKHCQCDDSVSEM</sequence>
<comment type="subcellular location">
    <subcellularLocation>
        <location evidence="1">Membrane</location>
    </subcellularLocation>
</comment>
<keyword evidence="8" id="KW-0294">Fucose metabolism</keyword>
<evidence type="ECO:0000256" key="8">
    <source>
        <dbReference type="ARBA" id="ARBA00023253"/>
    </source>
</evidence>
<evidence type="ECO:0000256" key="10">
    <source>
        <dbReference type="ARBA" id="ARBA00030350"/>
    </source>
</evidence>
<keyword evidence="3 12" id="KW-0808">Transferase</keyword>
<feature type="region of interest" description="Disordered" evidence="11">
    <location>
        <begin position="1"/>
        <end position="27"/>
    </location>
</feature>
<keyword evidence="6" id="KW-0472">Membrane</keyword>
<keyword evidence="7" id="KW-0325">Glycoprotein</keyword>
<dbReference type="Pfam" id="PF10250">
    <property type="entry name" value="O-FucT"/>
    <property type="match status" value="1"/>
</dbReference>
<dbReference type="Gene3D" id="3.40.50.11350">
    <property type="match status" value="1"/>
</dbReference>
<keyword evidence="9" id="KW-0119">Carbohydrate metabolism</keyword>
<evidence type="ECO:0000256" key="2">
    <source>
        <dbReference type="ARBA" id="ARBA00007737"/>
    </source>
</evidence>
<organism evidence="12 13">
    <name type="scientific">Klebsormidium nitens</name>
    <name type="common">Green alga</name>
    <name type="synonym">Ulothrix nitens</name>
    <dbReference type="NCBI Taxonomy" id="105231"/>
    <lineage>
        <taxon>Eukaryota</taxon>
        <taxon>Viridiplantae</taxon>
        <taxon>Streptophyta</taxon>
        <taxon>Klebsormidiophyceae</taxon>
        <taxon>Klebsormidiales</taxon>
        <taxon>Klebsormidiaceae</taxon>
        <taxon>Klebsormidium</taxon>
    </lineage>
</organism>
<proteinExistence type="inferred from homology"/>
<dbReference type="PANTHER" id="PTHR31741:SF1">
    <property type="entry name" value="O-FUCOSYLTRANSFERASE 7"/>
    <property type="match status" value="1"/>
</dbReference>
<evidence type="ECO:0000313" key="13">
    <source>
        <dbReference type="Proteomes" id="UP000054558"/>
    </source>
</evidence>
<evidence type="ECO:0000313" key="12">
    <source>
        <dbReference type="EMBL" id="GAQ88554.1"/>
    </source>
</evidence>
<protein>
    <recommendedName>
        <fullName evidence="10">O-fucosyltransferase family protein</fullName>
    </recommendedName>
</protein>
<dbReference type="OMA" id="KILIEYR"/>
<evidence type="ECO:0000256" key="5">
    <source>
        <dbReference type="ARBA" id="ARBA00022989"/>
    </source>
</evidence>
<name>A0A1Y1IC61_KLENI</name>
<accession>A0A1Y1IC61</accession>
<reference evidence="12 13" key="1">
    <citation type="journal article" date="2014" name="Nat. Commun.">
        <title>Klebsormidium flaccidum genome reveals primary factors for plant terrestrial adaptation.</title>
        <authorList>
            <person name="Hori K."/>
            <person name="Maruyama F."/>
            <person name="Fujisawa T."/>
            <person name="Togashi T."/>
            <person name="Yamamoto N."/>
            <person name="Seo M."/>
            <person name="Sato S."/>
            <person name="Yamada T."/>
            <person name="Mori H."/>
            <person name="Tajima N."/>
            <person name="Moriyama T."/>
            <person name="Ikeuchi M."/>
            <person name="Watanabe M."/>
            <person name="Wada H."/>
            <person name="Kobayashi K."/>
            <person name="Saito M."/>
            <person name="Masuda T."/>
            <person name="Sasaki-Sekimoto Y."/>
            <person name="Mashiguchi K."/>
            <person name="Awai K."/>
            <person name="Shimojima M."/>
            <person name="Masuda S."/>
            <person name="Iwai M."/>
            <person name="Nobusawa T."/>
            <person name="Narise T."/>
            <person name="Kondo S."/>
            <person name="Saito H."/>
            <person name="Sato R."/>
            <person name="Murakawa M."/>
            <person name="Ihara Y."/>
            <person name="Oshima-Yamada Y."/>
            <person name="Ohtaka K."/>
            <person name="Satoh M."/>
            <person name="Sonobe K."/>
            <person name="Ishii M."/>
            <person name="Ohtani R."/>
            <person name="Kanamori-Sato M."/>
            <person name="Honoki R."/>
            <person name="Miyazaki D."/>
            <person name="Mochizuki H."/>
            <person name="Umetsu J."/>
            <person name="Higashi K."/>
            <person name="Shibata D."/>
            <person name="Kamiya Y."/>
            <person name="Sato N."/>
            <person name="Nakamura Y."/>
            <person name="Tabata S."/>
            <person name="Ida S."/>
            <person name="Kurokawa K."/>
            <person name="Ohta H."/>
        </authorList>
    </citation>
    <scope>NUCLEOTIDE SEQUENCE [LARGE SCALE GENOMIC DNA]</scope>
    <source>
        <strain evidence="12 13">NIES-2285</strain>
    </source>
</reference>
<dbReference type="GO" id="GO:0016757">
    <property type="term" value="F:glycosyltransferase activity"/>
    <property type="evidence" value="ECO:0007669"/>
    <property type="project" value="UniProtKB-KW"/>
</dbReference>
<dbReference type="GO" id="GO:0006004">
    <property type="term" value="P:fucose metabolic process"/>
    <property type="evidence" value="ECO:0007669"/>
    <property type="project" value="UniProtKB-KW"/>
</dbReference>
<keyword evidence="5" id="KW-1133">Transmembrane helix</keyword>
<gene>
    <name evidence="12" type="ORF">KFL_004390020</name>
</gene>
<dbReference type="CDD" id="cd11299">
    <property type="entry name" value="O-FucT_plant"/>
    <property type="match status" value="1"/>
</dbReference>
<keyword evidence="13" id="KW-1185">Reference proteome</keyword>
<keyword evidence="12" id="KW-0328">Glycosyltransferase</keyword>
<dbReference type="InterPro" id="IPR024709">
    <property type="entry name" value="FucosylTrfase_pln"/>
</dbReference>
<dbReference type="EMBL" id="DF237388">
    <property type="protein sequence ID" value="GAQ88554.1"/>
    <property type="molecule type" value="Genomic_DNA"/>
</dbReference>
<evidence type="ECO:0000256" key="1">
    <source>
        <dbReference type="ARBA" id="ARBA00004370"/>
    </source>
</evidence>
<dbReference type="PANTHER" id="PTHR31741">
    <property type="entry name" value="OS02G0726500 PROTEIN-RELATED"/>
    <property type="match status" value="1"/>
</dbReference>